<dbReference type="Gene3D" id="2.60.40.1120">
    <property type="entry name" value="Carboxypeptidase-like, regulatory domain"/>
    <property type="match status" value="1"/>
</dbReference>
<protein>
    <submittedName>
        <fullName evidence="3">CSLREA domain-containing protein</fullName>
    </submittedName>
</protein>
<dbReference type="AlphaFoldDB" id="A0A3M0Z074"/>
<dbReference type="EMBL" id="RFKV01000060">
    <property type="protein sequence ID" value="RMD77124.1"/>
    <property type="molecule type" value="Genomic_DNA"/>
</dbReference>
<keyword evidence="1" id="KW-0732">Signal</keyword>
<dbReference type="Gene3D" id="2.160.20.10">
    <property type="entry name" value="Single-stranded right-handed beta-helix, Pectin lyase-like"/>
    <property type="match status" value="2"/>
</dbReference>
<gene>
    <name evidence="3" type="ORF">D6810_01925</name>
</gene>
<proteinExistence type="predicted"/>
<dbReference type="InterPro" id="IPR006626">
    <property type="entry name" value="PbH1"/>
</dbReference>
<dbReference type="InterPro" id="IPR026457">
    <property type="entry name" value="CSLREA_Nterm"/>
</dbReference>
<feature type="domain" description="Right handed beta helix" evidence="2">
    <location>
        <begin position="153"/>
        <end position="344"/>
    </location>
</feature>
<comment type="caution">
    <text evidence="3">The sequence shown here is derived from an EMBL/GenBank/DDBJ whole genome shotgun (WGS) entry which is preliminary data.</text>
</comment>
<dbReference type="InterPro" id="IPR008969">
    <property type="entry name" value="CarboxyPept-like_regulatory"/>
</dbReference>
<sequence length="774" mass="83003">MIFLNKNILCLPLLLLAAITVRAATFTVNTLTDNYDGTCDPTHCSLRDAINAASSNGQSDTIVFSVSGSISLNPSCVNVSLSDNQPLVIDGASSITLQANGTSAFCIYSNRVELKNLTVEGNTGVGEALVYAQGIQNLVLKSLTVQNNSNGGGVYLNQVDNVELRSSIIKGNGAAGVKVRESTSVTIGGLDSLLTPTPNQIYQNGQEGIVIEDSKLITVSYNYIGTDINSNGPTTDPPTSILPNQNSGVAIVSTTGSYSNNNLVAHNRIAYNKFENVLIKDPNTSFNEVRNNHIYSDFCLSSPTLPPNNGVVISNGTKQNIIRANRIECHKYNAVQVVGENTNNNEILDHDGSTFSIVGTSSLTSVMRKSDTVVLVLNDYNNGGFPTTTTSTPIPPGPSYTTIKNNIIEEGTYHGIHAILSTHVFIGNNTIRQNGANGILIVGSSGRIGADEFDNPFPNTITQNGQTGIRVEPHYGSNTSYSNYSDDTNSVLTIKNNVINSNGLVGIFGVDNEADDGQSPLQLNTTNTIGPHLWVKVVQQWFGAVEVLNASNNPVNTITAGAIFSPTCNNTYQLQTYNGGAWGPTGFVLTDLTTWFYPPYNSLITDDFVDNSNNYVNCNPMTISVLAPSLYGTALFSFDGNSTTHPVTPDNGLPFSSSSISSKNARYQIAEVKLLGPSSADVIISGRVTDYRGRGLKRVIVRLEGGGLSSSLQTFTNSFGYYSFNVPAGYIYIIQPFSKKYIFKPSEHVINAQEDLQNVNFVGLENLGKGLTIK</sequence>
<evidence type="ECO:0000313" key="4">
    <source>
        <dbReference type="Proteomes" id="UP000269410"/>
    </source>
</evidence>
<evidence type="ECO:0000259" key="2">
    <source>
        <dbReference type="Pfam" id="PF13229"/>
    </source>
</evidence>
<dbReference type="NCBIfam" id="TIGR04214">
    <property type="entry name" value="CSLREA_Nterm"/>
    <property type="match status" value="1"/>
</dbReference>
<dbReference type="InterPro" id="IPR011050">
    <property type="entry name" value="Pectin_lyase_fold/virulence"/>
</dbReference>
<dbReference type="SMART" id="SM00710">
    <property type="entry name" value="PbH1"/>
    <property type="match status" value="10"/>
</dbReference>
<evidence type="ECO:0000256" key="1">
    <source>
        <dbReference type="SAM" id="SignalP"/>
    </source>
</evidence>
<evidence type="ECO:0000313" key="3">
    <source>
        <dbReference type="EMBL" id="RMD77124.1"/>
    </source>
</evidence>
<feature type="chain" id="PRO_5017923638" evidence="1">
    <location>
        <begin position="24"/>
        <end position="774"/>
    </location>
</feature>
<dbReference type="SUPFAM" id="SSF49464">
    <property type="entry name" value="Carboxypeptidase regulatory domain-like"/>
    <property type="match status" value="1"/>
</dbReference>
<feature type="signal peptide" evidence="1">
    <location>
        <begin position="1"/>
        <end position="23"/>
    </location>
</feature>
<accession>A0A3M0Z074</accession>
<dbReference type="Proteomes" id="UP000269410">
    <property type="component" value="Unassembled WGS sequence"/>
</dbReference>
<name>A0A3M0Z074_9BACT</name>
<reference evidence="3 4" key="1">
    <citation type="submission" date="2018-10" db="EMBL/GenBank/DDBJ databases">
        <title>Thermophilic Lithotrophy and Phototrophy in an Intertidal, Iron-rich, Geothermal Spring.</title>
        <authorList>
            <person name="Ward L.M."/>
            <person name="Idei A."/>
            <person name="Nakagawa M."/>
            <person name="Ueno Y."/>
            <person name="Fischer W."/>
            <person name="Mcglynn S.E."/>
        </authorList>
    </citation>
    <scope>NUCLEOTIDE SEQUENCE [LARGE SCALE GENOMIC DNA]</scope>
    <source>
        <strain evidence="3">J137</strain>
    </source>
</reference>
<organism evidence="3 4">
    <name type="scientific">Candidatus Dojkabacteria bacterium</name>
    <dbReference type="NCBI Taxonomy" id="2099670"/>
    <lineage>
        <taxon>Bacteria</taxon>
        <taxon>Candidatus Dojkabacteria</taxon>
    </lineage>
</organism>
<dbReference type="InterPro" id="IPR039448">
    <property type="entry name" value="Beta_helix"/>
</dbReference>
<dbReference type="InterPro" id="IPR012334">
    <property type="entry name" value="Pectin_lyas_fold"/>
</dbReference>
<dbReference type="SUPFAM" id="SSF51126">
    <property type="entry name" value="Pectin lyase-like"/>
    <property type="match status" value="1"/>
</dbReference>
<dbReference type="Pfam" id="PF13229">
    <property type="entry name" value="Beta_helix"/>
    <property type="match status" value="1"/>
</dbReference>